<gene>
    <name evidence="13" type="primary">eap</name>
    <name evidence="12" type="synonym">Eap</name>
</gene>
<keyword evidence="2 7" id="KW-0645">Protease</keyword>
<dbReference type="MEROPS" id="S08.054"/>
<feature type="domain" description="Peptidase S8/S53" evidence="10">
    <location>
        <begin position="138"/>
        <end position="364"/>
    </location>
</feature>
<proteinExistence type="inferred from homology"/>
<evidence type="ECO:0000256" key="4">
    <source>
        <dbReference type="ARBA" id="ARBA00022801"/>
    </source>
</evidence>
<dbReference type="InterPro" id="IPR023828">
    <property type="entry name" value="Peptidase_S8_Ser-AS"/>
</dbReference>
<evidence type="ECO:0000313" key="13">
    <source>
        <dbReference type="EMBL" id="CAL80782.1"/>
    </source>
</evidence>
<comment type="similarity">
    <text evidence="1 7 8">Belongs to the peptidase S8 family.</text>
</comment>
<dbReference type="EMBL" id="DQ268654">
    <property type="protein sequence ID" value="ABK96984.1"/>
    <property type="molecule type" value="Genomic_DNA"/>
</dbReference>
<evidence type="ECO:0000256" key="8">
    <source>
        <dbReference type="RuleBase" id="RU003355"/>
    </source>
</evidence>
<keyword evidence="4 7" id="KW-0378">Hydrolase</keyword>
<protein>
    <submittedName>
        <fullName evidence="12">Alkaline protease</fullName>
    </submittedName>
    <submittedName>
        <fullName evidence="13">Alkaline serine protease</fullName>
    </submittedName>
</protein>
<dbReference type="PROSITE" id="PS00136">
    <property type="entry name" value="SUBTILASE_ASP"/>
    <property type="match status" value="1"/>
</dbReference>
<feature type="signal peptide" evidence="9">
    <location>
        <begin position="1"/>
        <end position="21"/>
    </location>
</feature>
<dbReference type="GO" id="GO:0005576">
    <property type="term" value="C:extracellular region"/>
    <property type="evidence" value="ECO:0007669"/>
    <property type="project" value="UniProtKB-ARBA"/>
</dbReference>
<dbReference type="PROSITE" id="PS00138">
    <property type="entry name" value="SUBTILASE_SER"/>
    <property type="match status" value="1"/>
</dbReference>
<evidence type="ECO:0000256" key="3">
    <source>
        <dbReference type="ARBA" id="ARBA00022729"/>
    </source>
</evidence>
<keyword evidence="3 9" id="KW-0732">Signal</keyword>
<feature type="chain" id="PRO_5010959137" evidence="9">
    <location>
        <begin position="22"/>
        <end position="387"/>
    </location>
</feature>
<dbReference type="InterPro" id="IPR023827">
    <property type="entry name" value="Peptidase_S8_Asp-AS"/>
</dbReference>
<evidence type="ECO:0000259" key="10">
    <source>
        <dbReference type="Pfam" id="PF00082"/>
    </source>
</evidence>
<feature type="active site" description="Charge relay system" evidence="7">
    <location>
        <position position="147"/>
    </location>
</feature>
<dbReference type="Pfam" id="PF00082">
    <property type="entry name" value="Peptidase_S8"/>
    <property type="match status" value="1"/>
</dbReference>
<evidence type="ECO:0000256" key="2">
    <source>
        <dbReference type="ARBA" id="ARBA00022670"/>
    </source>
</evidence>
<feature type="active site" description="Charge relay system" evidence="7">
    <location>
        <position position="177"/>
    </location>
</feature>
<feature type="domain" description="Inhibitor I9" evidence="11">
    <location>
        <begin position="43"/>
        <end position="107"/>
    </location>
</feature>
<evidence type="ECO:0000256" key="1">
    <source>
        <dbReference type="ARBA" id="ARBA00011073"/>
    </source>
</evidence>
<dbReference type="CDD" id="cd04077">
    <property type="entry name" value="Peptidases_S8_PCSK9_ProteinaseK_like"/>
    <property type="match status" value="1"/>
</dbReference>
<dbReference type="InterPro" id="IPR050131">
    <property type="entry name" value="Peptidase_S8_subtilisin-like"/>
</dbReference>
<dbReference type="GO" id="GO:0004252">
    <property type="term" value="F:serine-type endopeptidase activity"/>
    <property type="evidence" value="ECO:0007669"/>
    <property type="project" value="UniProtKB-UniRule"/>
</dbReference>
<dbReference type="AlphaFoldDB" id="B2FDP6"/>
<dbReference type="SUPFAM" id="SSF52743">
    <property type="entry name" value="Subtilisin-like"/>
    <property type="match status" value="1"/>
</dbReference>
<dbReference type="PANTHER" id="PTHR43806:SF58">
    <property type="entry name" value="ALKALINE PROTEASE 1-RELATED"/>
    <property type="match status" value="1"/>
</dbReference>
<evidence type="ECO:0000256" key="7">
    <source>
        <dbReference type="PROSITE-ProRule" id="PRU01240"/>
    </source>
</evidence>
<evidence type="ECO:0000256" key="9">
    <source>
        <dbReference type="SAM" id="SignalP"/>
    </source>
</evidence>
<dbReference type="InterPro" id="IPR000209">
    <property type="entry name" value="Peptidase_S8/S53_dom"/>
</dbReference>
<feature type="active site" description="Charge relay system" evidence="7">
    <location>
        <position position="332"/>
    </location>
</feature>
<dbReference type="PRINTS" id="PR00723">
    <property type="entry name" value="SUBTILISIN"/>
</dbReference>
<dbReference type="SMR" id="B2FDP6"/>
<dbReference type="InterPro" id="IPR022398">
    <property type="entry name" value="Peptidase_S8_His-AS"/>
</dbReference>
<dbReference type="PROSITE" id="PS00137">
    <property type="entry name" value="SUBTILASE_HIS"/>
    <property type="match status" value="1"/>
</dbReference>
<dbReference type="InterPro" id="IPR034193">
    <property type="entry name" value="PCSK9_ProteinaseK-like"/>
</dbReference>
<accession>B2FDP6</accession>
<dbReference type="FunFam" id="3.40.50.200:FF:000014">
    <property type="entry name" value="Proteinase K"/>
    <property type="match status" value="1"/>
</dbReference>
<dbReference type="GO" id="GO:0006508">
    <property type="term" value="P:proteolysis"/>
    <property type="evidence" value="ECO:0007669"/>
    <property type="project" value="UniProtKB-KW"/>
</dbReference>
<organism evidence="13">
    <name type="scientific">Parengyodontium album</name>
    <name type="common">Tritirachium album</name>
    <dbReference type="NCBI Taxonomy" id="37998"/>
    <lineage>
        <taxon>Eukaryota</taxon>
        <taxon>Fungi</taxon>
        <taxon>Dikarya</taxon>
        <taxon>Ascomycota</taxon>
        <taxon>Pezizomycotina</taxon>
        <taxon>Sordariomycetes</taxon>
        <taxon>Hypocreomycetidae</taxon>
        <taxon>Hypocreales</taxon>
        <taxon>Cordycipitaceae</taxon>
        <taxon>Parengyodontium</taxon>
    </lineage>
</organism>
<reference evidence="12" key="1">
    <citation type="submission" date="2005-10" db="EMBL/GenBank/DDBJ databases">
        <authorList>
            <person name="Jasmin C."/>
            <person name="Sreeja C."/>
            <person name="Elyas K.K."/>
            <person name="Bhat S.G."/>
            <person name="Chandrasekaran M."/>
        </authorList>
    </citation>
    <scope>NUCLEOTIDE SEQUENCE</scope>
</reference>
<evidence type="ECO:0000256" key="5">
    <source>
        <dbReference type="ARBA" id="ARBA00022825"/>
    </source>
</evidence>
<dbReference type="SUPFAM" id="SSF54897">
    <property type="entry name" value="Protease propeptides/inhibitors"/>
    <property type="match status" value="1"/>
</dbReference>
<dbReference type="InterPro" id="IPR037045">
    <property type="entry name" value="S8pro/Inhibitor_I9_sf"/>
</dbReference>
<dbReference type="Gene3D" id="3.40.50.200">
    <property type="entry name" value="Peptidase S8/S53 domain"/>
    <property type="match status" value="1"/>
</dbReference>
<dbReference type="PANTHER" id="PTHR43806">
    <property type="entry name" value="PEPTIDASE S8"/>
    <property type="match status" value="1"/>
</dbReference>
<dbReference type="InterPro" id="IPR010259">
    <property type="entry name" value="S8pro/Inhibitor_I9"/>
</dbReference>
<evidence type="ECO:0000256" key="6">
    <source>
        <dbReference type="ARBA" id="ARBA00023157"/>
    </source>
</evidence>
<reference evidence="13" key="2">
    <citation type="submission" date="2006-11" db="EMBL/GenBank/DDBJ databases">
        <title>Molecular cloning of alkaline serine protease gene, Eap from the marine fungus, Engyodontium album.</title>
        <authorList>
            <person name="Jasmin C."/>
            <person name="Sreeja C."/>
            <person name="Rajeev S."/>
            <person name="Chandrasekaran M."/>
            <person name="Elyas K.K."/>
            <person name="Sarita B.G."/>
        </authorList>
    </citation>
    <scope>NUCLEOTIDE SEQUENCE</scope>
    <source>
        <strain evidence="13">BTMFS10</strain>
    </source>
</reference>
<dbReference type="InterPro" id="IPR015500">
    <property type="entry name" value="Peptidase_S8_subtilisin-rel"/>
</dbReference>
<keyword evidence="6" id="KW-1015">Disulfide bond</keyword>
<dbReference type="PROSITE" id="PS51892">
    <property type="entry name" value="SUBTILASE"/>
    <property type="match status" value="1"/>
</dbReference>
<dbReference type="InterPro" id="IPR036852">
    <property type="entry name" value="Peptidase_S8/S53_dom_sf"/>
</dbReference>
<evidence type="ECO:0000313" key="12">
    <source>
        <dbReference type="EMBL" id="ABK96984.1"/>
    </source>
</evidence>
<dbReference type="EMBL" id="AM412313">
    <property type="protein sequence ID" value="CAL80782.1"/>
    <property type="molecule type" value="Genomic_DNA"/>
</dbReference>
<dbReference type="Gene3D" id="3.30.70.80">
    <property type="entry name" value="Peptidase S8 propeptide/proteinase inhibitor I9"/>
    <property type="match status" value="1"/>
</dbReference>
<sequence length="387" mass="40923">MRLSILLGLLPLALGAPAVDAVEQRSEPAPLIEARGEMIADKYIVKLKEGSAFASLDATMEKLSGKADHVYKNIFKGFAASLDEKMVEVLRAHPDVEYIEQDAIVNINAEQRNAPWGLARISSTSPGTSSYRYDESAGQGTCVCVIDTGVEASHPEFEGRAQMVKTYYSSSRDGNGHGTHCAGTIGSRTYGVAKKTQIFGVKVLNDQGSSQYSTIISGMDFVANDYRNRNCPNGVVASMSIGGGYSSSVNSAAANLQQSGVMVAVAAGNNNADARNYSPASESSICTVGATDRYDRRSSFSNYGSVLDIFAPGTDIISTWIGGTTRIISGTSMATPHVAGLAAYFMTLGRATASNACRYIAQTANQGDLSGIPFGTVNLLAYNNYQG</sequence>
<evidence type="ECO:0000259" key="11">
    <source>
        <dbReference type="Pfam" id="PF05922"/>
    </source>
</evidence>
<dbReference type="Pfam" id="PF05922">
    <property type="entry name" value="Inhibitor_I9"/>
    <property type="match status" value="1"/>
</dbReference>
<name>B2FDP6_PARAQ</name>
<keyword evidence="5 7" id="KW-0720">Serine protease</keyword>